<dbReference type="EMBL" id="CAFABK010000051">
    <property type="protein sequence ID" value="CAB4832658.1"/>
    <property type="molecule type" value="Genomic_DNA"/>
</dbReference>
<sequence>MGCVDPSRWLTRPGFEEKLTARIPLGRLGVTNDVAPAVAFLLSVDSGFITGHVLAIDGGYTIH</sequence>
<dbReference type="GO" id="GO:0008667">
    <property type="term" value="F:2,3-dihydro-2,3-dihydroxybenzoate dehydrogenase activity"/>
    <property type="evidence" value="ECO:0007669"/>
    <property type="project" value="InterPro"/>
</dbReference>
<name>A0A6J7AJS6_9ZZZZ</name>
<reference evidence="1" key="1">
    <citation type="submission" date="2020-05" db="EMBL/GenBank/DDBJ databases">
        <authorList>
            <person name="Chiriac C."/>
            <person name="Salcher M."/>
            <person name="Ghai R."/>
            <person name="Kavagutti S V."/>
        </authorList>
    </citation>
    <scope>NUCLEOTIDE SEQUENCE</scope>
</reference>
<organism evidence="1">
    <name type="scientific">freshwater metagenome</name>
    <dbReference type="NCBI Taxonomy" id="449393"/>
    <lineage>
        <taxon>unclassified sequences</taxon>
        <taxon>metagenomes</taxon>
        <taxon>ecological metagenomes</taxon>
    </lineage>
</organism>
<dbReference type="Pfam" id="PF13561">
    <property type="entry name" value="adh_short_C2"/>
    <property type="match status" value="1"/>
</dbReference>
<dbReference type="AlphaFoldDB" id="A0A6J7AJS6"/>
<dbReference type="GO" id="GO:0019290">
    <property type="term" value="P:siderophore biosynthetic process"/>
    <property type="evidence" value="ECO:0007669"/>
    <property type="project" value="InterPro"/>
</dbReference>
<dbReference type="SUPFAM" id="SSF51735">
    <property type="entry name" value="NAD(P)-binding Rossmann-fold domains"/>
    <property type="match status" value="1"/>
</dbReference>
<dbReference type="InterPro" id="IPR002347">
    <property type="entry name" value="SDR_fam"/>
</dbReference>
<dbReference type="PRINTS" id="PR01397">
    <property type="entry name" value="DHBDHDRGNASE"/>
</dbReference>
<dbReference type="InterPro" id="IPR036291">
    <property type="entry name" value="NAD(P)-bd_dom_sf"/>
</dbReference>
<accession>A0A6J7AJS6</accession>
<protein>
    <submittedName>
        <fullName evidence="1">Unannotated protein</fullName>
    </submittedName>
</protein>
<dbReference type="Gene3D" id="3.40.50.720">
    <property type="entry name" value="NAD(P)-binding Rossmann-like Domain"/>
    <property type="match status" value="1"/>
</dbReference>
<proteinExistence type="predicted"/>
<gene>
    <name evidence="1" type="ORF">UFOPK3204_01127</name>
</gene>
<evidence type="ECO:0000313" key="1">
    <source>
        <dbReference type="EMBL" id="CAB4832658.1"/>
    </source>
</evidence>
<dbReference type="InterPro" id="IPR003560">
    <property type="entry name" value="DHB_DH"/>
</dbReference>